<protein>
    <submittedName>
        <fullName evidence="1">Uncharacterized protein</fullName>
    </submittedName>
</protein>
<evidence type="ECO:0000313" key="1">
    <source>
        <dbReference type="EMBL" id="OON17915.1"/>
    </source>
</evidence>
<organism evidence="1 2">
    <name type="scientific">Opisthorchis viverrini</name>
    <name type="common">Southeast Asian liver fluke</name>
    <dbReference type="NCBI Taxonomy" id="6198"/>
    <lineage>
        <taxon>Eukaryota</taxon>
        <taxon>Metazoa</taxon>
        <taxon>Spiralia</taxon>
        <taxon>Lophotrochozoa</taxon>
        <taxon>Platyhelminthes</taxon>
        <taxon>Trematoda</taxon>
        <taxon>Digenea</taxon>
        <taxon>Opisthorchiida</taxon>
        <taxon>Opisthorchiata</taxon>
        <taxon>Opisthorchiidae</taxon>
        <taxon>Opisthorchis</taxon>
    </lineage>
</organism>
<gene>
    <name evidence="1" type="ORF">X801_06239</name>
</gene>
<dbReference type="EMBL" id="KV894725">
    <property type="protein sequence ID" value="OON17915.1"/>
    <property type="molecule type" value="Genomic_DNA"/>
</dbReference>
<feature type="non-terminal residue" evidence="1">
    <location>
        <position position="73"/>
    </location>
</feature>
<sequence length="73" mass="7966">MSLLTIKKFVTPTTKPDVEELGRHNCHGIVHTVEKDVLARVGYKGGGASENFKVAELKAVVTKPKVPKKPKTL</sequence>
<dbReference type="Proteomes" id="UP000243686">
    <property type="component" value="Unassembled WGS sequence"/>
</dbReference>
<accession>A0A1S8WU87</accession>
<evidence type="ECO:0000313" key="2">
    <source>
        <dbReference type="Proteomes" id="UP000243686"/>
    </source>
</evidence>
<name>A0A1S8WU87_OPIVI</name>
<proteinExistence type="predicted"/>
<dbReference type="AlphaFoldDB" id="A0A1S8WU87"/>
<keyword evidence="2" id="KW-1185">Reference proteome</keyword>
<reference evidence="1 2" key="1">
    <citation type="submission" date="2015-03" db="EMBL/GenBank/DDBJ databases">
        <title>Draft genome of the nematode, Opisthorchis viverrini.</title>
        <authorList>
            <person name="Mitreva M."/>
        </authorList>
    </citation>
    <scope>NUCLEOTIDE SEQUENCE [LARGE SCALE GENOMIC DNA]</scope>
    <source>
        <strain evidence="1">Khon Kaen</strain>
    </source>
</reference>